<reference evidence="7 8" key="1">
    <citation type="journal article" date="2014" name="Genome Announc.">
        <title>Draft Genome Sequences of Two Isolates of the Roseobacter Group, Sulfitobacter sp. Strains 3SOLIMAR09 and 1FIGIMAR09, from Harbors of Mallorca Island (Mediterranean Sea).</title>
        <authorList>
            <person name="Mas-Llado M."/>
            <person name="Pina-Villalonga J.M."/>
            <person name="Brunet-Galmes I."/>
            <person name="Nogales B."/>
            <person name="Bosch R."/>
        </authorList>
    </citation>
    <scope>NUCLEOTIDE SEQUENCE [LARGE SCALE GENOMIC DNA]</scope>
    <source>
        <strain evidence="7 8">1FIGIMAR09</strain>
    </source>
</reference>
<dbReference type="Proteomes" id="UP000027337">
    <property type="component" value="Unassembled WGS sequence"/>
</dbReference>
<dbReference type="EMBL" id="JEMU01000007">
    <property type="protein sequence ID" value="KAJ03112.1"/>
    <property type="molecule type" value="Genomic_DNA"/>
</dbReference>
<dbReference type="PANTHER" id="PTHR12001">
    <property type="entry name" value="GERANYLGERANYL PYROPHOSPHATE SYNTHASE"/>
    <property type="match status" value="1"/>
</dbReference>
<dbReference type="AlphaFoldDB" id="A0A061SQH6"/>
<protein>
    <submittedName>
        <fullName evidence="7">Polyprenyl synthetase</fullName>
    </submittedName>
</protein>
<dbReference type="InterPro" id="IPR008949">
    <property type="entry name" value="Isoprenoid_synthase_dom_sf"/>
</dbReference>
<dbReference type="SFLD" id="SFLDS00005">
    <property type="entry name" value="Isoprenoid_Synthase_Type_I"/>
    <property type="match status" value="1"/>
</dbReference>
<evidence type="ECO:0000256" key="3">
    <source>
        <dbReference type="ARBA" id="ARBA00022679"/>
    </source>
</evidence>
<organism evidence="7 8">
    <name type="scientific">Sulfitobacter mediterraneus</name>
    <dbReference type="NCBI Taxonomy" id="83219"/>
    <lineage>
        <taxon>Bacteria</taxon>
        <taxon>Pseudomonadati</taxon>
        <taxon>Pseudomonadota</taxon>
        <taxon>Alphaproteobacteria</taxon>
        <taxon>Rhodobacterales</taxon>
        <taxon>Roseobacteraceae</taxon>
        <taxon>Sulfitobacter</taxon>
    </lineage>
</organism>
<dbReference type="SUPFAM" id="SSF48576">
    <property type="entry name" value="Terpenoid synthases"/>
    <property type="match status" value="1"/>
</dbReference>
<dbReference type="SFLD" id="SFLDG01017">
    <property type="entry name" value="Polyprenyl_Transferase_Like"/>
    <property type="match status" value="1"/>
</dbReference>
<dbReference type="GO" id="GO:0004659">
    <property type="term" value="F:prenyltransferase activity"/>
    <property type="evidence" value="ECO:0007669"/>
    <property type="project" value="InterPro"/>
</dbReference>
<dbReference type="eggNOG" id="COG0142">
    <property type="taxonomic scope" value="Bacteria"/>
</dbReference>
<dbReference type="GO" id="GO:0046872">
    <property type="term" value="F:metal ion binding"/>
    <property type="evidence" value="ECO:0007669"/>
    <property type="project" value="UniProtKB-KW"/>
</dbReference>
<dbReference type="InterPro" id="IPR000092">
    <property type="entry name" value="Polyprenyl_synt"/>
</dbReference>
<dbReference type="STRING" id="83219.PM02_09425"/>
<keyword evidence="3 6" id="KW-0808">Transferase</keyword>
<comment type="caution">
    <text evidence="7">The sequence shown here is derived from an EMBL/GenBank/DDBJ whole genome shotgun (WGS) entry which is preliminary data.</text>
</comment>
<dbReference type="InterPro" id="IPR033749">
    <property type="entry name" value="Polyprenyl_synt_CS"/>
</dbReference>
<sequence length="346" mass="38582">MNASGIDTVTPLLEEYGALTRTAMSEYLPKREPRQYLYDPLADYPTRGGKMMRPALCIATACAFGAAPDRAAKAAAAIEMLHNALLIHDDIEDESEERRGKPTLHMLHGTPIALNAGDALAMLSLRPMLDNARMLPPPVALNLLHDMERMARFSAEGQAMELGWRANPDVSVTRNDYLQMVLKKTCWLAAIFPCRVGAMLGKANGGQVAQDAFIRFGYFFGAAFQIHDDVLNLKGGKVYGKESCGDLWEAKRTLMLIDIASQMTGTDKARFDQFMAQPREERDQADVEWLLARMQDSGAIDRAFTFSQSMAGAAIHEFGRLFEAVPDSRDKTFIRDLVTWTFRRDH</sequence>
<comment type="cofactor">
    <cofactor evidence="1">
        <name>Mg(2+)</name>
        <dbReference type="ChEBI" id="CHEBI:18420"/>
    </cofactor>
</comment>
<evidence type="ECO:0000256" key="6">
    <source>
        <dbReference type="RuleBase" id="RU004466"/>
    </source>
</evidence>
<gene>
    <name evidence="7" type="ORF">PM02_09425</name>
</gene>
<evidence type="ECO:0000256" key="1">
    <source>
        <dbReference type="ARBA" id="ARBA00001946"/>
    </source>
</evidence>
<keyword evidence="8" id="KW-1185">Reference proteome</keyword>
<evidence type="ECO:0000313" key="8">
    <source>
        <dbReference type="Proteomes" id="UP000027337"/>
    </source>
</evidence>
<dbReference type="PROSITE" id="PS00723">
    <property type="entry name" value="POLYPRENYL_SYNTHASE_1"/>
    <property type="match status" value="1"/>
</dbReference>
<keyword evidence="4" id="KW-0479">Metal-binding</keyword>
<keyword evidence="5" id="KW-0460">Magnesium</keyword>
<dbReference type="GO" id="GO:0008299">
    <property type="term" value="P:isoprenoid biosynthetic process"/>
    <property type="evidence" value="ECO:0007669"/>
    <property type="project" value="InterPro"/>
</dbReference>
<dbReference type="Pfam" id="PF00348">
    <property type="entry name" value="polyprenyl_synt"/>
    <property type="match status" value="1"/>
</dbReference>
<comment type="similarity">
    <text evidence="2 6">Belongs to the FPP/GGPP synthase family.</text>
</comment>
<evidence type="ECO:0000256" key="5">
    <source>
        <dbReference type="ARBA" id="ARBA00022842"/>
    </source>
</evidence>
<evidence type="ECO:0000256" key="4">
    <source>
        <dbReference type="ARBA" id="ARBA00022723"/>
    </source>
</evidence>
<evidence type="ECO:0000313" key="7">
    <source>
        <dbReference type="EMBL" id="KAJ03112.1"/>
    </source>
</evidence>
<dbReference type="CDD" id="cd00685">
    <property type="entry name" value="Trans_IPPS_HT"/>
    <property type="match status" value="1"/>
</dbReference>
<dbReference type="Gene3D" id="1.10.600.10">
    <property type="entry name" value="Farnesyl Diphosphate Synthase"/>
    <property type="match status" value="1"/>
</dbReference>
<dbReference type="PROSITE" id="PS00444">
    <property type="entry name" value="POLYPRENYL_SYNTHASE_2"/>
    <property type="match status" value="1"/>
</dbReference>
<dbReference type="RefSeq" id="WP_037907676.1">
    <property type="nucleotide sequence ID" value="NZ_JEMU01000007.1"/>
</dbReference>
<name>A0A061SQH6_9RHOB</name>
<proteinExistence type="inferred from homology"/>
<evidence type="ECO:0000256" key="2">
    <source>
        <dbReference type="ARBA" id="ARBA00006706"/>
    </source>
</evidence>
<accession>A0A061SQH6</accession>
<dbReference type="PANTHER" id="PTHR12001:SF85">
    <property type="entry name" value="SHORT CHAIN ISOPRENYL DIPHOSPHATE SYNTHASE"/>
    <property type="match status" value="1"/>
</dbReference>